<name>E6PX69_9ZZZZ</name>
<organism evidence="1">
    <name type="scientific">mine drainage metagenome</name>
    <dbReference type="NCBI Taxonomy" id="410659"/>
    <lineage>
        <taxon>unclassified sequences</taxon>
        <taxon>metagenomes</taxon>
        <taxon>ecological metagenomes</taxon>
    </lineage>
</organism>
<protein>
    <submittedName>
        <fullName evidence="1">Uncharacterized protein</fullName>
    </submittedName>
</protein>
<accession>E6PX69</accession>
<reference evidence="1" key="1">
    <citation type="submission" date="2009-10" db="EMBL/GenBank/DDBJ databases">
        <title>Diversity of trophic interactions inside an arsenic-rich microbial ecosystem.</title>
        <authorList>
            <person name="Bertin P.N."/>
            <person name="Heinrich-Salmeron A."/>
            <person name="Pelletier E."/>
            <person name="Goulhen-Chollet F."/>
            <person name="Arsene-Ploetze F."/>
            <person name="Gallien S."/>
            <person name="Calteau A."/>
            <person name="Vallenet D."/>
            <person name="Casiot C."/>
            <person name="Chane-Woon-Ming B."/>
            <person name="Giloteaux L."/>
            <person name="Barakat M."/>
            <person name="Bonnefoy V."/>
            <person name="Bruneel O."/>
            <person name="Chandler M."/>
            <person name="Cleiss J."/>
            <person name="Duran R."/>
            <person name="Elbaz-Poulichet F."/>
            <person name="Fonknechten N."/>
            <person name="Lauga B."/>
            <person name="Mornico D."/>
            <person name="Ortet P."/>
            <person name="Schaeffer C."/>
            <person name="Siguier P."/>
            <person name="Alexander Thil Smith A."/>
            <person name="Van Dorsselaer A."/>
            <person name="Weissenbach J."/>
            <person name="Medigue C."/>
            <person name="Le Paslier D."/>
        </authorList>
    </citation>
    <scope>NUCLEOTIDE SEQUENCE</scope>
</reference>
<evidence type="ECO:0000313" key="1">
    <source>
        <dbReference type="EMBL" id="CBH99528.1"/>
    </source>
</evidence>
<proteinExistence type="predicted"/>
<dbReference type="AlphaFoldDB" id="E6PX69"/>
<sequence>MVRVVVSHPCRTVRVVDGAPEILLTLDMKTRYKIAAEVVERLDGPGYEFSSHRNRTIAGYRQTSGYEYYNRSRRNLLPDGVSNGKYGHGDQKLENSGVAGTLESFQWKLF</sequence>
<dbReference type="EMBL" id="CABN01000026">
    <property type="protein sequence ID" value="CBH99528.1"/>
    <property type="molecule type" value="Genomic_DNA"/>
</dbReference>
<comment type="caution">
    <text evidence="1">The sequence shown here is derived from an EMBL/GenBank/DDBJ whole genome shotgun (WGS) entry which is preliminary data.</text>
</comment>
<gene>
    <name evidence="1" type="ORF">CARN3_0459</name>
</gene>